<dbReference type="GO" id="GO:0000009">
    <property type="term" value="F:alpha-1,6-mannosyltransferase activity"/>
    <property type="evidence" value="ECO:0007669"/>
    <property type="project" value="InterPro"/>
</dbReference>
<dbReference type="PANTHER" id="PTHR31834">
    <property type="entry name" value="INITIATION-SPECIFIC ALPHA-1,6-MANNOSYLTRANSFERASE"/>
    <property type="match status" value="1"/>
</dbReference>
<dbReference type="AlphaFoldDB" id="A0A485KW81"/>
<feature type="transmembrane region" description="Helical" evidence="1">
    <location>
        <begin position="24"/>
        <end position="42"/>
    </location>
</feature>
<protein>
    <submittedName>
        <fullName evidence="3">Aste57867_12682 protein</fullName>
    </submittedName>
</protein>
<dbReference type="EMBL" id="CAADRA010005407">
    <property type="protein sequence ID" value="VFT89532.1"/>
    <property type="molecule type" value="Genomic_DNA"/>
</dbReference>
<keyword evidence="1" id="KW-0812">Transmembrane</keyword>
<proteinExistence type="predicted"/>
<reference evidence="3 4" key="1">
    <citation type="submission" date="2019-03" db="EMBL/GenBank/DDBJ databases">
        <authorList>
            <person name="Gaulin E."/>
            <person name="Dumas B."/>
        </authorList>
    </citation>
    <scope>NUCLEOTIDE SEQUENCE [LARGE SCALE GENOMIC DNA]</scope>
    <source>
        <strain evidence="3">CBS 568.67</strain>
    </source>
</reference>
<dbReference type="OrthoDB" id="74400at2759"/>
<dbReference type="Proteomes" id="UP000332933">
    <property type="component" value="Unassembled WGS sequence"/>
</dbReference>
<keyword evidence="4" id="KW-1185">Reference proteome</keyword>
<gene>
    <name evidence="3" type="primary">Aste57867_12682</name>
    <name evidence="2" type="ORF">As57867_012635</name>
    <name evidence="3" type="ORF">ASTE57867_12682</name>
</gene>
<dbReference type="InterPro" id="IPR007577">
    <property type="entry name" value="GlycoTrfase_DXD_sugar-bd_CS"/>
</dbReference>
<dbReference type="InterPro" id="IPR039367">
    <property type="entry name" value="Och1-like"/>
</dbReference>
<organism evidence="3 4">
    <name type="scientific">Aphanomyces stellatus</name>
    <dbReference type="NCBI Taxonomy" id="120398"/>
    <lineage>
        <taxon>Eukaryota</taxon>
        <taxon>Sar</taxon>
        <taxon>Stramenopiles</taxon>
        <taxon>Oomycota</taxon>
        <taxon>Saprolegniomycetes</taxon>
        <taxon>Saprolegniales</taxon>
        <taxon>Verrucalvaceae</taxon>
        <taxon>Aphanomyces</taxon>
    </lineage>
</organism>
<dbReference type="PANTHER" id="PTHR31834:SF1">
    <property type="entry name" value="INITIATION-SPECIFIC ALPHA-1,6-MANNOSYLTRANSFERASE"/>
    <property type="match status" value="1"/>
</dbReference>
<dbReference type="GO" id="GO:0000136">
    <property type="term" value="C:mannan polymerase complex"/>
    <property type="evidence" value="ECO:0007669"/>
    <property type="project" value="TreeGrafter"/>
</dbReference>
<accession>A0A485KW81</accession>
<keyword evidence="1" id="KW-1133">Transmembrane helix</keyword>
<keyword evidence="1" id="KW-0472">Membrane</keyword>
<sequence length="337" mass="38204">MSSAKYSPLSHRARVDTTAGRRRLGILVVVVGPLLWFGLIHLKARPATGATGDAFLQATFTVAHDPHFHARSPLNDTNDTHCHIQFVFAGPKYKYNQFSTMQSWIRYADHRCHIELIRPEHVVFNQLTLVEKEVLYDSADLPILQADFMKLLLLYYRGGLVTDLDVEALKPFPSAWTGPDTALATCHVMLGIEVNCYDDGCIDSMVRLGQIQNWSMWARRRHSPFVSELLEYVVAKYKTFPRQDTHVSVQEVFGSGSITDFVRLYGGFIDTTHYVVPTYEGGMPLARDMAGVLRIRKQDEEVCIVGPSWTGGGCGGRMECLLGHHFEGSWRNQWWPW</sequence>
<evidence type="ECO:0000313" key="3">
    <source>
        <dbReference type="EMBL" id="VFT89532.1"/>
    </source>
</evidence>
<name>A0A485KW81_9STRA</name>
<evidence type="ECO:0000313" key="4">
    <source>
        <dbReference type="Proteomes" id="UP000332933"/>
    </source>
</evidence>
<evidence type="ECO:0000256" key="1">
    <source>
        <dbReference type="SAM" id="Phobius"/>
    </source>
</evidence>
<dbReference type="GO" id="GO:0006487">
    <property type="term" value="P:protein N-linked glycosylation"/>
    <property type="evidence" value="ECO:0007669"/>
    <property type="project" value="TreeGrafter"/>
</dbReference>
<evidence type="ECO:0000313" key="2">
    <source>
        <dbReference type="EMBL" id="KAF0696560.1"/>
    </source>
</evidence>
<reference evidence="2" key="2">
    <citation type="submission" date="2019-06" db="EMBL/GenBank/DDBJ databases">
        <title>Genomics analysis of Aphanomyces spp. identifies a new class of oomycete effector associated with host adaptation.</title>
        <authorList>
            <person name="Gaulin E."/>
        </authorList>
    </citation>
    <scope>NUCLEOTIDE SEQUENCE</scope>
    <source>
        <strain evidence="2">CBS 578.67</strain>
    </source>
</reference>
<dbReference type="Gene3D" id="3.90.550.20">
    <property type="match status" value="1"/>
</dbReference>
<dbReference type="Pfam" id="PF04488">
    <property type="entry name" value="Gly_transf_sug"/>
    <property type="match status" value="1"/>
</dbReference>
<dbReference type="EMBL" id="VJMH01005386">
    <property type="protein sequence ID" value="KAF0696560.1"/>
    <property type="molecule type" value="Genomic_DNA"/>
</dbReference>